<proteinExistence type="predicted"/>
<sequence length="146" mass="16106">MHGSVTGKFILRQTGNEPKNIKAMNDFLIPATVFATIYGVIYLFIRKRERMALLDRGLDPRSFESDKTGFSSLKYGLLFTGIGLGLLLANILVSIGAMDREAAYFSLVSLFGGIALIIDYILEVSITKRNNKQKQESTGFAGENFG</sequence>
<reference evidence="3" key="1">
    <citation type="submission" date="2019-08" db="EMBL/GenBank/DDBJ databases">
        <authorList>
            <person name="Kucharzyk K."/>
            <person name="Murdoch R.W."/>
            <person name="Higgins S."/>
            <person name="Loffler F."/>
        </authorList>
    </citation>
    <scope>NUCLEOTIDE SEQUENCE</scope>
</reference>
<keyword evidence="1" id="KW-0812">Transmembrane</keyword>
<dbReference type="Pfam" id="PF19762">
    <property type="entry name" value="DUF6249"/>
    <property type="match status" value="1"/>
</dbReference>
<dbReference type="EMBL" id="VSSQ01000086">
    <property type="protein sequence ID" value="MPL75167.1"/>
    <property type="molecule type" value="Genomic_DNA"/>
</dbReference>
<evidence type="ECO:0000256" key="1">
    <source>
        <dbReference type="SAM" id="Phobius"/>
    </source>
</evidence>
<comment type="caution">
    <text evidence="3">The sequence shown here is derived from an EMBL/GenBank/DDBJ whole genome shotgun (WGS) entry which is preliminary data.</text>
</comment>
<keyword evidence="1" id="KW-1133">Transmembrane helix</keyword>
<organism evidence="3">
    <name type="scientific">bioreactor metagenome</name>
    <dbReference type="NCBI Taxonomy" id="1076179"/>
    <lineage>
        <taxon>unclassified sequences</taxon>
        <taxon>metagenomes</taxon>
        <taxon>ecological metagenomes</taxon>
    </lineage>
</organism>
<name>A0A644U893_9ZZZZ</name>
<dbReference type="AlphaFoldDB" id="A0A644U893"/>
<protein>
    <recommendedName>
        <fullName evidence="2">DUF6249 domain-containing protein</fullName>
    </recommendedName>
</protein>
<accession>A0A644U893</accession>
<keyword evidence="1" id="KW-0472">Membrane</keyword>
<feature type="transmembrane region" description="Helical" evidence="1">
    <location>
        <begin position="75"/>
        <end position="97"/>
    </location>
</feature>
<evidence type="ECO:0000259" key="2">
    <source>
        <dbReference type="Pfam" id="PF19762"/>
    </source>
</evidence>
<evidence type="ECO:0000313" key="3">
    <source>
        <dbReference type="EMBL" id="MPL75167.1"/>
    </source>
</evidence>
<gene>
    <name evidence="3" type="ORF">SDC9_20988</name>
</gene>
<dbReference type="InterPro" id="IPR046216">
    <property type="entry name" value="DUF6249"/>
</dbReference>
<feature type="domain" description="DUF6249" evidence="2">
    <location>
        <begin position="31"/>
        <end position="123"/>
    </location>
</feature>
<feature type="transmembrane region" description="Helical" evidence="1">
    <location>
        <begin position="103"/>
        <end position="122"/>
    </location>
</feature>
<feature type="transmembrane region" description="Helical" evidence="1">
    <location>
        <begin position="27"/>
        <end position="45"/>
    </location>
</feature>